<dbReference type="SUPFAM" id="SSF53041">
    <property type="entry name" value="Resolvase-like"/>
    <property type="match status" value="1"/>
</dbReference>
<protein>
    <submittedName>
        <fullName evidence="8">Site-specific DNA recombinase</fullName>
    </submittedName>
</protein>
<dbReference type="InterPro" id="IPR006119">
    <property type="entry name" value="Resolv_N"/>
</dbReference>
<keyword evidence="1" id="KW-0229">DNA integration</keyword>
<dbReference type="InterPro" id="IPR036162">
    <property type="entry name" value="Resolvase-like_N_sf"/>
</dbReference>
<evidence type="ECO:0000256" key="3">
    <source>
        <dbReference type="ARBA" id="ARBA00023172"/>
    </source>
</evidence>
<evidence type="ECO:0000256" key="5">
    <source>
        <dbReference type="SAM" id="Coils"/>
    </source>
</evidence>
<dbReference type="RefSeq" id="WP_307326254.1">
    <property type="nucleotide sequence ID" value="NZ_JAUSUG010000010.1"/>
</dbReference>
<keyword evidence="9" id="KW-1185">Reference proteome</keyword>
<dbReference type="Gene3D" id="3.90.1750.20">
    <property type="entry name" value="Putative Large Serine Recombinase, Chain B, Domain 2"/>
    <property type="match status" value="1"/>
</dbReference>
<evidence type="ECO:0000313" key="9">
    <source>
        <dbReference type="Proteomes" id="UP001230005"/>
    </source>
</evidence>
<dbReference type="CDD" id="cd00338">
    <property type="entry name" value="Ser_Recombinase"/>
    <property type="match status" value="1"/>
</dbReference>
<evidence type="ECO:0000313" key="8">
    <source>
        <dbReference type="EMBL" id="MDQ0255317.1"/>
    </source>
</evidence>
<name>A0ABT9ZVP5_9BACI</name>
<dbReference type="InterPro" id="IPR006118">
    <property type="entry name" value="Recombinase_CS"/>
</dbReference>
<dbReference type="EMBL" id="JAUSUG010000010">
    <property type="protein sequence ID" value="MDQ0255317.1"/>
    <property type="molecule type" value="Genomic_DNA"/>
</dbReference>
<dbReference type="Pfam" id="PF00239">
    <property type="entry name" value="Resolvase"/>
    <property type="match status" value="1"/>
</dbReference>
<dbReference type="Pfam" id="PF07508">
    <property type="entry name" value="Recombinase"/>
    <property type="match status" value="1"/>
</dbReference>
<comment type="caution">
    <text evidence="8">The sequence shown here is derived from an EMBL/GenBank/DDBJ whole genome shotgun (WGS) entry which is preliminary data.</text>
</comment>
<feature type="coiled-coil region" evidence="5">
    <location>
        <begin position="410"/>
        <end position="444"/>
    </location>
</feature>
<dbReference type="PROSITE" id="PS00397">
    <property type="entry name" value="RECOMBINASES_1"/>
    <property type="match status" value="1"/>
</dbReference>
<dbReference type="Gene3D" id="3.40.50.1390">
    <property type="entry name" value="Resolvase, N-terminal catalytic domain"/>
    <property type="match status" value="1"/>
</dbReference>
<dbReference type="PANTHER" id="PTHR30461">
    <property type="entry name" value="DNA-INVERTASE FROM LAMBDOID PROPHAGE"/>
    <property type="match status" value="1"/>
</dbReference>
<dbReference type="Proteomes" id="UP001230005">
    <property type="component" value="Unassembled WGS sequence"/>
</dbReference>
<keyword evidence="2" id="KW-0238">DNA-binding</keyword>
<dbReference type="InterPro" id="IPR011109">
    <property type="entry name" value="DNA_bind_recombinase_dom"/>
</dbReference>
<dbReference type="InterPro" id="IPR025827">
    <property type="entry name" value="Zn_ribbon_recom_dom"/>
</dbReference>
<dbReference type="InterPro" id="IPR038109">
    <property type="entry name" value="DNA_bind_recomb_sf"/>
</dbReference>
<organism evidence="8 9">
    <name type="scientific">Evansella vedderi</name>
    <dbReference type="NCBI Taxonomy" id="38282"/>
    <lineage>
        <taxon>Bacteria</taxon>
        <taxon>Bacillati</taxon>
        <taxon>Bacillota</taxon>
        <taxon>Bacilli</taxon>
        <taxon>Bacillales</taxon>
        <taxon>Bacillaceae</taxon>
        <taxon>Evansella</taxon>
    </lineage>
</organism>
<evidence type="ECO:0000256" key="2">
    <source>
        <dbReference type="ARBA" id="ARBA00023125"/>
    </source>
</evidence>
<reference evidence="8 9" key="1">
    <citation type="submission" date="2023-07" db="EMBL/GenBank/DDBJ databases">
        <title>Genomic Encyclopedia of Type Strains, Phase IV (KMG-IV): sequencing the most valuable type-strain genomes for metagenomic binning, comparative biology and taxonomic classification.</title>
        <authorList>
            <person name="Goeker M."/>
        </authorList>
    </citation>
    <scope>NUCLEOTIDE SEQUENCE [LARGE SCALE GENOMIC DNA]</scope>
    <source>
        <strain evidence="8 9">DSM 9768</strain>
    </source>
</reference>
<dbReference type="PROSITE" id="PS51736">
    <property type="entry name" value="RECOMBINASES_3"/>
    <property type="match status" value="1"/>
</dbReference>
<evidence type="ECO:0000259" key="7">
    <source>
        <dbReference type="PROSITE" id="PS51737"/>
    </source>
</evidence>
<keyword evidence="5" id="KW-0175">Coiled coil</keyword>
<dbReference type="SMART" id="SM00857">
    <property type="entry name" value="Resolvase"/>
    <property type="match status" value="1"/>
</dbReference>
<dbReference type="InterPro" id="IPR050639">
    <property type="entry name" value="SSR_resolvase"/>
</dbReference>
<feature type="domain" description="Recombinase" evidence="7">
    <location>
        <begin position="160"/>
        <end position="280"/>
    </location>
</feature>
<sequence length="490" mass="57574">MNKVIIYVRVSTEEQADKGYSIESQLENCMRKALELGYTKKDIIILKDDVSGSIIDRPGLNRLRELINGKEKPDIVIVYEPDRLTRQLTHQLIITDEILKNNVRLEFIKFEWKNTPEGMMYYQLQGIFAQYEREKIRERTIRGRMTKLKKHGKLSYDPRLYGYTFDTHEDKLKVDPAASKVVQLIFKLSTEGKSCGEIVKTLTQCHVPAPRGSKWYPSTVSRILNNKSYLGTYMTYKTDYHQGVKRVRTIEEQFPISIEPLITEAVYRNAQQTLAKHRRYSGRPSKREHLLAGLAKCYCGHSIVTNVSSGKYAYYTCVTKLRRIKSCQSLYWNTSIVDQVIWSKVCTVIKEQFHNYGEILEQENITLSDDLITQMKLFEEQQNRIQKKQMKVLDLVLEGKIDHNQYDYKLNQLSQELLENNLQIQKLDKKMMEEKKSLKNIYKETFSLPNIRDRLIHLPFKKKKEMTELIVDNITLYPDYHLTLLLKISE</sequence>
<evidence type="ECO:0000256" key="1">
    <source>
        <dbReference type="ARBA" id="ARBA00022908"/>
    </source>
</evidence>
<evidence type="ECO:0000256" key="4">
    <source>
        <dbReference type="PROSITE-ProRule" id="PRU10137"/>
    </source>
</evidence>
<keyword evidence="3" id="KW-0233">DNA recombination</keyword>
<evidence type="ECO:0000259" key="6">
    <source>
        <dbReference type="PROSITE" id="PS51736"/>
    </source>
</evidence>
<dbReference type="PROSITE" id="PS51737">
    <property type="entry name" value="RECOMBINASE_DNA_BIND"/>
    <property type="match status" value="1"/>
</dbReference>
<proteinExistence type="predicted"/>
<dbReference type="PANTHER" id="PTHR30461:SF23">
    <property type="entry name" value="DNA RECOMBINASE-RELATED"/>
    <property type="match status" value="1"/>
</dbReference>
<feature type="active site" description="O-(5'-phospho-DNA)-serine intermediate" evidence="4">
    <location>
        <position position="11"/>
    </location>
</feature>
<feature type="domain" description="Resolvase/invertase-type recombinase catalytic" evidence="6">
    <location>
        <begin position="3"/>
        <end position="151"/>
    </location>
</feature>
<accession>A0ABT9ZVP5</accession>
<gene>
    <name evidence="8" type="ORF">J2S74_002699</name>
</gene>
<dbReference type="Pfam" id="PF13408">
    <property type="entry name" value="Zn_ribbon_recom"/>
    <property type="match status" value="1"/>
</dbReference>